<dbReference type="InterPro" id="IPR014030">
    <property type="entry name" value="Ketoacyl_synth_N"/>
</dbReference>
<dbReference type="SUPFAM" id="SSF53901">
    <property type="entry name" value="Thiolase-like"/>
    <property type="match status" value="1"/>
</dbReference>
<protein>
    <submittedName>
        <fullName evidence="4">PikAI protein</fullName>
    </submittedName>
</protein>
<name>A0A812S386_9DINO</name>
<evidence type="ECO:0000313" key="4">
    <source>
        <dbReference type="EMBL" id="CAE7460314.1"/>
    </source>
</evidence>
<accession>A0A812S386</accession>
<dbReference type="InterPro" id="IPR050091">
    <property type="entry name" value="PKS_NRPS_Biosynth_Enz"/>
</dbReference>
<evidence type="ECO:0000256" key="1">
    <source>
        <dbReference type="ARBA" id="ARBA00022450"/>
    </source>
</evidence>
<evidence type="ECO:0000256" key="2">
    <source>
        <dbReference type="ARBA" id="ARBA00022553"/>
    </source>
</evidence>
<evidence type="ECO:0000259" key="3">
    <source>
        <dbReference type="Pfam" id="PF00109"/>
    </source>
</evidence>
<keyword evidence="1" id="KW-0596">Phosphopantetheine</keyword>
<dbReference type="Pfam" id="PF00109">
    <property type="entry name" value="ketoacyl-synt"/>
    <property type="match status" value="1"/>
</dbReference>
<dbReference type="Proteomes" id="UP000604046">
    <property type="component" value="Unassembled WGS sequence"/>
</dbReference>
<keyword evidence="5" id="KW-1185">Reference proteome</keyword>
<feature type="domain" description="Beta-ketoacyl synthase-like N-terminal" evidence="3">
    <location>
        <begin position="176"/>
        <end position="284"/>
    </location>
</feature>
<proteinExistence type="predicted"/>
<dbReference type="GO" id="GO:0006633">
    <property type="term" value="P:fatty acid biosynthetic process"/>
    <property type="evidence" value="ECO:0007669"/>
    <property type="project" value="TreeGrafter"/>
</dbReference>
<dbReference type="OrthoDB" id="435575at2759"/>
<keyword evidence="2" id="KW-0597">Phosphoprotein</keyword>
<dbReference type="PANTHER" id="PTHR43775">
    <property type="entry name" value="FATTY ACID SYNTHASE"/>
    <property type="match status" value="1"/>
</dbReference>
<sequence>MKSLKHTFLQRMRLIHHLAKGGAVATLDASAWDEHHTADELNLTVQVIVEMVKVFDIAVGAELAKDMDSVEFVTEPDVLIILQAEITYHKHVSTRAMFSIVSFVLDEGQSSTRGWTGGITKTFGLVSPAVKELQNWSQDRVEELVALQAEDKLEAPLPREWERMIHHSYFKTDQIPIAVRSIASHQACSSVPRAWWGGTTCGADMAIEVPFSRWNHEEFYDPTPDCWMESQMYPGGFLKTNVKHVQFIEGVELFDNKFFGLSNMEAGGMDPMQRHIMETSYESLFNV</sequence>
<dbReference type="GO" id="GO:0004312">
    <property type="term" value="F:fatty acid synthase activity"/>
    <property type="evidence" value="ECO:0007669"/>
    <property type="project" value="TreeGrafter"/>
</dbReference>
<gene>
    <name evidence="4" type="primary">pikAI</name>
    <name evidence="4" type="ORF">SNAT2548_LOCUS25544</name>
</gene>
<dbReference type="PANTHER" id="PTHR43775:SF37">
    <property type="entry name" value="SI:DKEY-61P9.11"/>
    <property type="match status" value="1"/>
</dbReference>
<organism evidence="4 5">
    <name type="scientific">Symbiodinium natans</name>
    <dbReference type="NCBI Taxonomy" id="878477"/>
    <lineage>
        <taxon>Eukaryota</taxon>
        <taxon>Sar</taxon>
        <taxon>Alveolata</taxon>
        <taxon>Dinophyceae</taxon>
        <taxon>Suessiales</taxon>
        <taxon>Symbiodiniaceae</taxon>
        <taxon>Symbiodinium</taxon>
    </lineage>
</organism>
<dbReference type="Gene3D" id="3.40.47.10">
    <property type="match status" value="1"/>
</dbReference>
<reference evidence="4" key="1">
    <citation type="submission" date="2021-02" db="EMBL/GenBank/DDBJ databases">
        <authorList>
            <person name="Dougan E. K."/>
            <person name="Rhodes N."/>
            <person name="Thang M."/>
            <person name="Chan C."/>
        </authorList>
    </citation>
    <scope>NUCLEOTIDE SEQUENCE</scope>
</reference>
<comment type="caution">
    <text evidence="4">The sequence shown here is derived from an EMBL/GenBank/DDBJ whole genome shotgun (WGS) entry which is preliminary data.</text>
</comment>
<dbReference type="EMBL" id="CAJNDS010002399">
    <property type="protein sequence ID" value="CAE7460314.1"/>
    <property type="molecule type" value="Genomic_DNA"/>
</dbReference>
<dbReference type="InterPro" id="IPR016039">
    <property type="entry name" value="Thiolase-like"/>
</dbReference>
<evidence type="ECO:0000313" key="5">
    <source>
        <dbReference type="Proteomes" id="UP000604046"/>
    </source>
</evidence>
<dbReference type="AlphaFoldDB" id="A0A812S386"/>